<dbReference type="Gene3D" id="3.30.360.10">
    <property type="entry name" value="Dihydrodipicolinate Reductase, domain 2"/>
    <property type="match status" value="1"/>
</dbReference>
<dbReference type="PANTHER" id="PTHR43377:SF1">
    <property type="entry name" value="BILIVERDIN REDUCTASE A"/>
    <property type="match status" value="1"/>
</dbReference>
<dbReference type="InterPro" id="IPR055170">
    <property type="entry name" value="GFO_IDH_MocA-like_dom"/>
</dbReference>
<keyword evidence="4" id="KW-1185">Reference proteome</keyword>
<gene>
    <name evidence="3" type="ORF">ML462_02740</name>
</gene>
<dbReference type="AlphaFoldDB" id="A0A9X1V0K0"/>
<proteinExistence type="predicted"/>
<dbReference type="InterPro" id="IPR036291">
    <property type="entry name" value="NAD(P)-bd_dom_sf"/>
</dbReference>
<evidence type="ECO:0000259" key="1">
    <source>
        <dbReference type="Pfam" id="PF01408"/>
    </source>
</evidence>
<name>A0A9X1V0K0_9FLAO</name>
<accession>A0A9X1V0K0</accession>
<protein>
    <submittedName>
        <fullName evidence="3">Gfo/Idh/MocA family oxidoreductase</fullName>
    </submittedName>
</protein>
<sequence>MRCKIVLFLFASLTMISNINSQTKEDPLKLGVIGLTHTHVHWILGREDIGDVEIVGIVEPDQELAKRYSKKYGYSMDLVFNSMEEFLAETKPEAVAAFGTIYDHLEIVETFAPEGVHVMVEKPLAVNLDHAEKMQKLAEEHNIHLLTNYETTWYPTNHKAREIIKKGKIGELKKVIVRDGHRGPKKLGINKEFLDWLLDPKENGAGALMDFGCYGANLMTWLKHGQTPKAVTAFTQQLQKENNPKVDDEAIIILDYGDSNALIQASWNWPIGRKDMEIYGLDGVVYADNRNDLRLRIAEGYDGFNEKNFQLKEREYPFNDPFSLFRAVIRNEVNLEKYDLSSLENNMIVMRILGAALESSRTGKTVYLD</sequence>
<dbReference type="PANTHER" id="PTHR43377">
    <property type="entry name" value="BILIVERDIN REDUCTASE A"/>
    <property type="match status" value="1"/>
</dbReference>
<evidence type="ECO:0000313" key="4">
    <source>
        <dbReference type="Proteomes" id="UP001139226"/>
    </source>
</evidence>
<dbReference type="Gene3D" id="3.40.50.720">
    <property type="entry name" value="NAD(P)-binding Rossmann-like Domain"/>
    <property type="match status" value="1"/>
</dbReference>
<feature type="domain" description="Gfo/Idh/MocA-like oxidoreductase N-terminal" evidence="1">
    <location>
        <begin position="29"/>
        <end position="146"/>
    </location>
</feature>
<feature type="domain" description="GFO/IDH/MocA-like oxidoreductase" evidence="2">
    <location>
        <begin position="159"/>
        <end position="284"/>
    </location>
</feature>
<dbReference type="SUPFAM" id="SSF55347">
    <property type="entry name" value="Glyceraldehyde-3-phosphate dehydrogenase-like, C-terminal domain"/>
    <property type="match status" value="1"/>
</dbReference>
<evidence type="ECO:0000313" key="3">
    <source>
        <dbReference type="EMBL" id="MCH4822077.1"/>
    </source>
</evidence>
<dbReference type="EMBL" id="JAKVTV010000001">
    <property type="protein sequence ID" value="MCH4822077.1"/>
    <property type="molecule type" value="Genomic_DNA"/>
</dbReference>
<evidence type="ECO:0000259" key="2">
    <source>
        <dbReference type="Pfam" id="PF22725"/>
    </source>
</evidence>
<dbReference type="GO" id="GO:0000166">
    <property type="term" value="F:nucleotide binding"/>
    <property type="evidence" value="ECO:0007669"/>
    <property type="project" value="InterPro"/>
</dbReference>
<reference evidence="3" key="1">
    <citation type="submission" date="2022-03" db="EMBL/GenBank/DDBJ databases">
        <title>Gramella crocea sp. nov., isolated from activated sludge of a seafood processing plant.</title>
        <authorList>
            <person name="Zhang X."/>
        </authorList>
    </citation>
    <scope>NUCLEOTIDE SEQUENCE</scope>
    <source>
        <strain evidence="3">YJ019</strain>
    </source>
</reference>
<comment type="caution">
    <text evidence="3">The sequence shown here is derived from an EMBL/GenBank/DDBJ whole genome shotgun (WGS) entry which is preliminary data.</text>
</comment>
<dbReference type="SUPFAM" id="SSF51735">
    <property type="entry name" value="NAD(P)-binding Rossmann-fold domains"/>
    <property type="match status" value="1"/>
</dbReference>
<dbReference type="Proteomes" id="UP001139226">
    <property type="component" value="Unassembled WGS sequence"/>
</dbReference>
<dbReference type="Pfam" id="PF22725">
    <property type="entry name" value="GFO_IDH_MocA_C3"/>
    <property type="match status" value="1"/>
</dbReference>
<dbReference type="Pfam" id="PF01408">
    <property type="entry name" value="GFO_IDH_MocA"/>
    <property type="match status" value="1"/>
</dbReference>
<dbReference type="RefSeq" id="WP_240712195.1">
    <property type="nucleotide sequence ID" value="NZ_JAKVTV010000001.1"/>
</dbReference>
<organism evidence="3 4">
    <name type="scientific">Christiangramia lutea</name>
    <dbReference type="NCBI Taxonomy" id="1607951"/>
    <lineage>
        <taxon>Bacteria</taxon>
        <taxon>Pseudomonadati</taxon>
        <taxon>Bacteroidota</taxon>
        <taxon>Flavobacteriia</taxon>
        <taxon>Flavobacteriales</taxon>
        <taxon>Flavobacteriaceae</taxon>
        <taxon>Christiangramia</taxon>
    </lineage>
</organism>
<dbReference type="InterPro" id="IPR051450">
    <property type="entry name" value="Gfo/Idh/MocA_Oxidoreductases"/>
</dbReference>
<dbReference type="InterPro" id="IPR000683">
    <property type="entry name" value="Gfo/Idh/MocA-like_OxRdtase_N"/>
</dbReference>